<dbReference type="Gene3D" id="1.10.3730.20">
    <property type="match status" value="1"/>
</dbReference>
<proteinExistence type="inferred from homology"/>
<evidence type="ECO:0000256" key="6">
    <source>
        <dbReference type="RuleBase" id="RU003942"/>
    </source>
</evidence>
<keyword evidence="2" id="KW-1003">Cell membrane</keyword>
<sequence>MGKNWLLVVVAAVFEVMWVAGLKHADSILTWTVTAIAIIISFGVLVYSGKKLPTSTVYAVFVGLGTAGTVISEMVVFGEPFSWAKVGLIALLLVGILGLKLVTHENAEPHRKEGDVA</sequence>
<keyword evidence="11" id="KW-1185">Reference proteome</keyword>
<keyword evidence="4 7" id="KW-1133">Transmembrane helix</keyword>
<protein>
    <submittedName>
        <fullName evidence="9">Multidrug resistance protein SMR</fullName>
    </submittedName>
    <submittedName>
        <fullName evidence="8">Multidrug resistance protein YkkC</fullName>
    </submittedName>
</protein>
<dbReference type="EMBL" id="LGIQ01000002">
    <property type="protein sequence ID" value="KNB74531.1"/>
    <property type="molecule type" value="Genomic_DNA"/>
</dbReference>
<dbReference type="PATRIC" id="fig|54915.3.peg.5613"/>
<dbReference type="InterPro" id="IPR000390">
    <property type="entry name" value="Small_drug/metabolite_transptr"/>
</dbReference>
<evidence type="ECO:0000313" key="9">
    <source>
        <dbReference type="EMBL" id="KNB74531.1"/>
    </source>
</evidence>
<gene>
    <name evidence="8" type="primary">ykkC</name>
    <name evidence="9" type="ORF">ADS79_02265</name>
    <name evidence="8" type="ORF">BRE01_15420</name>
</gene>
<comment type="similarity">
    <text evidence="6">Belongs to the drug/metabolite transporter (DMT) superfamily. Small multidrug resistance (SMR) (TC 2.A.7.1) family.</text>
</comment>
<comment type="caution">
    <text evidence="9">The sequence shown here is derived from an EMBL/GenBank/DDBJ whole genome shotgun (WGS) entry which is preliminary data.</text>
</comment>
<reference evidence="9" key="2">
    <citation type="submission" date="2015-07" db="EMBL/GenBank/DDBJ databases">
        <title>MeaNS - Measles Nucleotide Surveillance Program.</title>
        <authorList>
            <person name="Tran T."/>
            <person name="Druce J."/>
        </authorList>
    </citation>
    <scope>NUCLEOTIDE SEQUENCE</scope>
    <source>
        <strain evidence="9">DSM 9887</strain>
    </source>
</reference>
<evidence type="ECO:0000256" key="1">
    <source>
        <dbReference type="ARBA" id="ARBA00004651"/>
    </source>
</evidence>
<dbReference type="GO" id="GO:0022857">
    <property type="term" value="F:transmembrane transporter activity"/>
    <property type="evidence" value="ECO:0007669"/>
    <property type="project" value="InterPro"/>
</dbReference>
<accession>A0A0K9Z0S9</accession>
<dbReference type="GO" id="GO:0005886">
    <property type="term" value="C:plasma membrane"/>
    <property type="evidence" value="ECO:0007669"/>
    <property type="project" value="UniProtKB-SubCell"/>
</dbReference>
<keyword evidence="5 7" id="KW-0472">Membrane</keyword>
<dbReference type="STRING" id="54915.ADS79_02265"/>
<name>A0A0K9Z0S9_9BACL</name>
<organism evidence="9 10">
    <name type="scientific">Brevibacillus reuszeri</name>
    <dbReference type="NCBI Taxonomy" id="54915"/>
    <lineage>
        <taxon>Bacteria</taxon>
        <taxon>Bacillati</taxon>
        <taxon>Bacillota</taxon>
        <taxon>Bacilli</taxon>
        <taxon>Bacillales</taxon>
        <taxon>Paenibacillaceae</taxon>
        <taxon>Brevibacillus</taxon>
    </lineage>
</organism>
<dbReference type="Pfam" id="PF00893">
    <property type="entry name" value="Multi_Drug_Res"/>
    <property type="match status" value="1"/>
</dbReference>
<evidence type="ECO:0000256" key="7">
    <source>
        <dbReference type="SAM" id="Phobius"/>
    </source>
</evidence>
<evidence type="ECO:0000313" key="10">
    <source>
        <dbReference type="Proteomes" id="UP000036834"/>
    </source>
</evidence>
<dbReference type="InterPro" id="IPR037185">
    <property type="entry name" value="EmrE-like"/>
</dbReference>
<feature type="transmembrane region" description="Helical" evidence="7">
    <location>
        <begin position="5"/>
        <end position="22"/>
    </location>
</feature>
<reference evidence="8 11" key="3">
    <citation type="submission" date="2019-06" db="EMBL/GenBank/DDBJ databases">
        <title>Whole genome shotgun sequence of Brevibacillus reuszeri NBRC 15719.</title>
        <authorList>
            <person name="Hosoyama A."/>
            <person name="Uohara A."/>
            <person name="Ohji S."/>
            <person name="Ichikawa N."/>
        </authorList>
    </citation>
    <scope>NUCLEOTIDE SEQUENCE [LARGE SCALE GENOMIC DNA]</scope>
    <source>
        <strain evidence="8 11">NBRC 15719</strain>
    </source>
</reference>
<evidence type="ECO:0000256" key="2">
    <source>
        <dbReference type="ARBA" id="ARBA00022475"/>
    </source>
</evidence>
<feature type="transmembrane region" description="Helical" evidence="7">
    <location>
        <begin position="83"/>
        <end position="102"/>
    </location>
</feature>
<dbReference type="InterPro" id="IPR045324">
    <property type="entry name" value="Small_multidrug_res"/>
</dbReference>
<dbReference type="Proteomes" id="UP000036834">
    <property type="component" value="Unassembled WGS sequence"/>
</dbReference>
<evidence type="ECO:0000256" key="4">
    <source>
        <dbReference type="ARBA" id="ARBA00022989"/>
    </source>
</evidence>
<keyword evidence="3 6" id="KW-0812">Transmembrane</keyword>
<dbReference type="SUPFAM" id="SSF103481">
    <property type="entry name" value="Multidrug resistance efflux transporter EmrE"/>
    <property type="match status" value="1"/>
</dbReference>
<comment type="subcellular location">
    <subcellularLocation>
        <location evidence="1 6">Cell membrane</location>
        <topology evidence="1 6">Multi-pass membrane protein</topology>
    </subcellularLocation>
</comment>
<dbReference type="PANTHER" id="PTHR30561">
    <property type="entry name" value="SMR FAMILY PROTON-DEPENDENT DRUG EFFLUX TRANSPORTER SUGE"/>
    <property type="match status" value="1"/>
</dbReference>
<dbReference type="RefSeq" id="WP_049736778.1">
    <property type="nucleotide sequence ID" value="NZ_BJON01000006.1"/>
</dbReference>
<dbReference type="OrthoDB" id="2168659at2"/>
<dbReference type="Proteomes" id="UP000319578">
    <property type="component" value="Unassembled WGS sequence"/>
</dbReference>
<evidence type="ECO:0000313" key="8">
    <source>
        <dbReference type="EMBL" id="GED67840.1"/>
    </source>
</evidence>
<dbReference type="EMBL" id="BJON01000006">
    <property type="protein sequence ID" value="GED67840.1"/>
    <property type="molecule type" value="Genomic_DNA"/>
</dbReference>
<evidence type="ECO:0000256" key="3">
    <source>
        <dbReference type="ARBA" id="ARBA00022692"/>
    </source>
</evidence>
<reference evidence="10" key="1">
    <citation type="submission" date="2015-07" db="EMBL/GenBank/DDBJ databases">
        <title>Genome sequencing project for genomic taxonomy and phylogenomics of Bacillus-like bacteria.</title>
        <authorList>
            <person name="Liu B."/>
            <person name="Wang J."/>
            <person name="Zhu Y."/>
            <person name="Liu G."/>
            <person name="Chen Q."/>
            <person name="Chen Z."/>
            <person name="Lan J."/>
            <person name="Che J."/>
            <person name="Ge C."/>
            <person name="Shi H."/>
            <person name="Pan Z."/>
            <person name="Liu X."/>
        </authorList>
    </citation>
    <scope>NUCLEOTIDE SEQUENCE [LARGE SCALE GENOMIC DNA]</scope>
    <source>
        <strain evidence="10">DSM 9887</strain>
    </source>
</reference>
<feature type="transmembrane region" description="Helical" evidence="7">
    <location>
        <begin position="56"/>
        <end position="77"/>
    </location>
</feature>
<feature type="transmembrane region" description="Helical" evidence="7">
    <location>
        <begin position="28"/>
        <end position="49"/>
    </location>
</feature>
<evidence type="ECO:0000313" key="11">
    <source>
        <dbReference type="Proteomes" id="UP000319578"/>
    </source>
</evidence>
<dbReference type="PANTHER" id="PTHR30561:SF7">
    <property type="entry name" value="GUANIDINIUM EFFLUX SYSTEM SUBUNIT GDNC-RELATED"/>
    <property type="match status" value="1"/>
</dbReference>
<dbReference type="AlphaFoldDB" id="A0A0K9Z0S9"/>
<evidence type="ECO:0000256" key="5">
    <source>
        <dbReference type="ARBA" id="ARBA00023136"/>
    </source>
</evidence>